<organism evidence="1 2">
    <name type="scientific">Romanomermis culicivorax</name>
    <name type="common">Nematode worm</name>
    <dbReference type="NCBI Taxonomy" id="13658"/>
    <lineage>
        <taxon>Eukaryota</taxon>
        <taxon>Metazoa</taxon>
        <taxon>Ecdysozoa</taxon>
        <taxon>Nematoda</taxon>
        <taxon>Enoplea</taxon>
        <taxon>Dorylaimia</taxon>
        <taxon>Mermithida</taxon>
        <taxon>Mermithoidea</taxon>
        <taxon>Mermithidae</taxon>
        <taxon>Romanomermis</taxon>
    </lineage>
</organism>
<reference evidence="2" key="1">
    <citation type="submission" date="2022-11" db="UniProtKB">
        <authorList>
            <consortium name="WormBaseParasite"/>
        </authorList>
    </citation>
    <scope>IDENTIFICATION</scope>
</reference>
<dbReference type="WBParaSite" id="nRc.2.0.1.t40087-RA">
    <property type="protein sequence ID" value="nRc.2.0.1.t40087-RA"/>
    <property type="gene ID" value="nRc.2.0.1.g40087"/>
</dbReference>
<keyword evidence="1" id="KW-1185">Reference proteome</keyword>
<accession>A0A915KML4</accession>
<protein>
    <submittedName>
        <fullName evidence="2">Uncharacterized protein</fullName>
    </submittedName>
</protein>
<name>A0A915KML4_ROMCU</name>
<evidence type="ECO:0000313" key="2">
    <source>
        <dbReference type="WBParaSite" id="nRc.2.0.1.t40087-RA"/>
    </source>
</evidence>
<dbReference type="AlphaFoldDB" id="A0A915KML4"/>
<proteinExistence type="predicted"/>
<sequence length="140" mass="15816">MYNQRDGSIRLWGEYGGTVKIGYRLLAPPQPEESLTSPPFEDLSFSLGCVLRYPEVPVALCTGTKKTVHRDEEKDQQGSENLGGAQLYGNKEVECWLLGSKDSVHLQQDILMEVGVFKAKVLQNMFKKFNDCSLRIYLNL</sequence>
<dbReference type="Proteomes" id="UP000887565">
    <property type="component" value="Unplaced"/>
</dbReference>
<evidence type="ECO:0000313" key="1">
    <source>
        <dbReference type="Proteomes" id="UP000887565"/>
    </source>
</evidence>